<sequence length="127" mass="14270">MGGSYAKPKQDLPKCCDTIVEEVRHNPVMIYTTSSCGYCTMAKDLFKEEGIDYFERDIEALHKVSPAMATECVRGLQVITKRSTVPQIFICKDYVGGYDALLASRARLHDMVAKCVPNHKKPTRPQL</sequence>
<keyword evidence="2" id="KW-0813">Transport</keyword>
<evidence type="ECO:0000313" key="7">
    <source>
        <dbReference type="EMBL" id="CAJ0580561.1"/>
    </source>
</evidence>
<dbReference type="InterPro" id="IPR036249">
    <property type="entry name" value="Thioredoxin-like_sf"/>
</dbReference>
<dbReference type="SUPFAM" id="SSF52833">
    <property type="entry name" value="Thioredoxin-like"/>
    <property type="match status" value="1"/>
</dbReference>
<keyword evidence="5" id="KW-0676">Redox-active center</keyword>
<reference evidence="7" key="1">
    <citation type="submission" date="2023-06" db="EMBL/GenBank/DDBJ databases">
        <authorList>
            <person name="Delattre M."/>
        </authorList>
    </citation>
    <scope>NUCLEOTIDE SEQUENCE</scope>
    <source>
        <strain evidence="7">AF72</strain>
    </source>
</reference>
<dbReference type="InterPro" id="IPR002109">
    <property type="entry name" value="Glutaredoxin"/>
</dbReference>
<evidence type="ECO:0000256" key="4">
    <source>
        <dbReference type="ARBA" id="ARBA00023157"/>
    </source>
</evidence>
<evidence type="ECO:0000256" key="5">
    <source>
        <dbReference type="ARBA" id="ARBA00023284"/>
    </source>
</evidence>
<dbReference type="CDD" id="cd02066">
    <property type="entry name" value="GRX_family"/>
    <property type="match status" value="1"/>
</dbReference>
<dbReference type="PANTHER" id="PTHR46679">
    <property type="match status" value="1"/>
</dbReference>
<dbReference type="Gene3D" id="3.40.30.10">
    <property type="entry name" value="Glutaredoxin"/>
    <property type="match status" value="1"/>
</dbReference>
<dbReference type="AlphaFoldDB" id="A0AA36G9J0"/>
<keyword evidence="3" id="KW-0249">Electron transport</keyword>
<evidence type="ECO:0000256" key="3">
    <source>
        <dbReference type="ARBA" id="ARBA00022982"/>
    </source>
</evidence>
<comment type="similarity">
    <text evidence="1">Belongs to the glutaredoxin family.</text>
</comment>
<dbReference type="PROSITE" id="PS51354">
    <property type="entry name" value="GLUTAREDOXIN_2"/>
    <property type="match status" value="1"/>
</dbReference>
<organism evidence="7 8">
    <name type="scientific">Mesorhabditis spiculigera</name>
    <dbReference type="NCBI Taxonomy" id="96644"/>
    <lineage>
        <taxon>Eukaryota</taxon>
        <taxon>Metazoa</taxon>
        <taxon>Ecdysozoa</taxon>
        <taxon>Nematoda</taxon>
        <taxon>Chromadorea</taxon>
        <taxon>Rhabditida</taxon>
        <taxon>Rhabditina</taxon>
        <taxon>Rhabditomorpha</taxon>
        <taxon>Rhabditoidea</taxon>
        <taxon>Rhabditidae</taxon>
        <taxon>Mesorhabditinae</taxon>
        <taxon>Mesorhabditis</taxon>
    </lineage>
</organism>
<protein>
    <recommendedName>
        <fullName evidence="6">Glutaredoxin domain-containing protein</fullName>
    </recommendedName>
</protein>
<keyword evidence="8" id="KW-1185">Reference proteome</keyword>
<evidence type="ECO:0000313" key="8">
    <source>
        <dbReference type="Proteomes" id="UP001177023"/>
    </source>
</evidence>
<feature type="non-terminal residue" evidence="7">
    <location>
        <position position="1"/>
    </location>
</feature>
<accession>A0AA36G9J0</accession>
<dbReference type="PRINTS" id="PR00160">
    <property type="entry name" value="GLUTAREDOXIN"/>
</dbReference>
<gene>
    <name evidence="7" type="ORF">MSPICULIGERA_LOCUS18758</name>
</gene>
<dbReference type="Pfam" id="PF00462">
    <property type="entry name" value="Glutaredoxin"/>
    <property type="match status" value="1"/>
</dbReference>
<name>A0AA36G9J0_9BILA</name>
<evidence type="ECO:0000256" key="2">
    <source>
        <dbReference type="ARBA" id="ARBA00022448"/>
    </source>
</evidence>
<dbReference type="Proteomes" id="UP001177023">
    <property type="component" value="Unassembled WGS sequence"/>
</dbReference>
<dbReference type="EMBL" id="CATQJA010002659">
    <property type="protein sequence ID" value="CAJ0580561.1"/>
    <property type="molecule type" value="Genomic_DNA"/>
</dbReference>
<dbReference type="PANTHER" id="PTHR46679:SF1">
    <property type="entry name" value="GLUTAREDOXIN-2, MITOCHONDRIAL"/>
    <property type="match status" value="1"/>
</dbReference>
<evidence type="ECO:0000259" key="6">
    <source>
        <dbReference type="Pfam" id="PF00462"/>
    </source>
</evidence>
<dbReference type="InterPro" id="IPR014025">
    <property type="entry name" value="Glutaredoxin_subgr"/>
</dbReference>
<proteinExistence type="inferred from homology"/>
<comment type="caution">
    <text evidence="7">The sequence shown here is derived from an EMBL/GenBank/DDBJ whole genome shotgun (WGS) entry which is preliminary data.</text>
</comment>
<keyword evidence="4" id="KW-1015">Disulfide bond</keyword>
<feature type="domain" description="Glutaredoxin" evidence="6">
    <location>
        <begin position="28"/>
        <end position="93"/>
    </location>
</feature>
<dbReference type="GO" id="GO:0005739">
    <property type="term" value="C:mitochondrion"/>
    <property type="evidence" value="ECO:0007669"/>
    <property type="project" value="TreeGrafter"/>
</dbReference>
<dbReference type="GO" id="GO:0015035">
    <property type="term" value="F:protein-disulfide reductase activity"/>
    <property type="evidence" value="ECO:0007669"/>
    <property type="project" value="TreeGrafter"/>
</dbReference>
<evidence type="ECO:0000256" key="1">
    <source>
        <dbReference type="ARBA" id="ARBA00007787"/>
    </source>
</evidence>